<dbReference type="HOGENOM" id="CLU_1978464_0_0_4"/>
<dbReference type="EMBL" id="CU207211">
    <property type="protein sequence ID" value="CAL63296.1"/>
    <property type="molecule type" value="Genomic_DNA"/>
</dbReference>
<proteinExistence type="predicted"/>
<protein>
    <recommendedName>
        <fullName evidence="4">DUF2905 domain-containing protein</fullName>
    </recommendedName>
</protein>
<reference evidence="2 3" key="1">
    <citation type="journal article" date="2007" name="PLoS Genet.">
        <title>A tale of two oxidation states: bacterial colonization of arsenic-rich environments.</title>
        <authorList>
            <person name="Muller D."/>
            <person name="Medigue C."/>
            <person name="Koechler S."/>
            <person name="Barbe V."/>
            <person name="Barakat M."/>
            <person name="Talla E."/>
            <person name="Bonnefoy V."/>
            <person name="Krin E."/>
            <person name="Arsene-Ploetze F."/>
            <person name="Carapito C."/>
            <person name="Chandler M."/>
            <person name="Cournoyer B."/>
            <person name="Cruveiller S."/>
            <person name="Dossat C."/>
            <person name="Duval S."/>
            <person name="Heymann M."/>
            <person name="Leize E."/>
            <person name="Lieutaud A."/>
            <person name="Lievremont D."/>
            <person name="Makita Y."/>
            <person name="Mangenot S."/>
            <person name="Nitschke W."/>
            <person name="Ortet P."/>
            <person name="Perdrial N."/>
            <person name="Schoepp B."/>
            <person name="Siguier N."/>
            <person name="Simeonova D.D."/>
            <person name="Rouy Z."/>
            <person name="Segurens B."/>
            <person name="Turlin E."/>
            <person name="Vallenet D."/>
            <person name="Van Dorsselaer A."/>
            <person name="Weiss S."/>
            <person name="Weissenbach J."/>
            <person name="Lett M.C."/>
            <person name="Danchin A."/>
            <person name="Bertin P.N."/>
        </authorList>
    </citation>
    <scope>NUCLEOTIDE SEQUENCE [LARGE SCALE GENOMIC DNA]</scope>
    <source>
        <strain evidence="3">ULPAs1</strain>
    </source>
</reference>
<organism evidence="2 3">
    <name type="scientific">Herminiimonas arsenicoxydans</name>
    <dbReference type="NCBI Taxonomy" id="204773"/>
    <lineage>
        <taxon>Bacteria</taxon>
        <taxon>Pseudomonadati</taxon>
        <taxon>Pseudomonadota</taxon>
        <taxon>Betaproteobacteria</taxon>
        <taxon>Burkholderiales</taxon>
        <taxon>Oxalobacteraceae</taxon>
        <taxon>Herminiimonas</taxon>
    </lineage>
</organism>
<keyword evidence="3" id="KW-1185">Reference proteome</keyword>
<dbReference type="InterPro" id="IPR021320">
    <property type="entry name" value="DUF2905"/>
</dbReference>
<dbReference type="Pfam" id="PF11146">
    <property type="entry name" value="DUF2905"/>
    <property type="match status" value="1"/>
</dbReference>
<dbReference type="KEGG" id="har:HEAR3188"/>
<feature type="transmembrane region" description="Helical" evidence="1">
    <location>
        <begin position="54"/>
        <end position="77"/>
    </location>
</feature>
<sequence>MSANCRAIYVLPCSAGRSFCRLLRRCCCRCWFFCWRTCCEHSGKQFFSLCGGVVMIRWVAVIFLGLTVFYALLPWILVKVGVGRIIGDVQFKLLDRIFVLPFGSTVLWSALAFLIAEVVKRTCAFC</sequence>
<evidence type="ECO:0008006" key="4">
    <source>
        <dbReference type="Google" id="ProtNLM"/>
    </source>
</evidence>
<gene>
    <name evidence="2" type="ordered locus">HEAR3188</name>
</gene>
<dbReference type="eggNOG" id="ENOG5033CJ3">
    <property type="taxonomic scope" value="Bacteria"/>
</dbReference>
<dbReference type="Proteomes" id="UP000006697">
    <property type="component" value="Chromosome"/>
</dbReference>
<dbReference type="AlphaFoldDB" id="A4G9V9"/>
<keyword evidence="1" id="KW-1133">Transmembrane helix</keyword>
<keyword evidence="1" id="KW-0472">Membrane</keyword>
<name>A4G9V9_HERAR</name>
<evidence type="ECO:0000313" key="2">
    <source>
        <dbReference type="EMBL" id="CAL63296.1"/>
    </source>
</evidence>
<evidence type="ECO:0000256" key="1">
    <source>
        <dbReference type="SAM" id="Phobius"/>
    </source>
</evidence>
<evidence type="ECO:0000313" key="3">
    <source>
        <dbReference type="Proteomes" id="UP000006697"/>
    </source>
</evidence>
<dbReference type="STRING" id="204773.HEAR3188"/>
<accession>A4G9V9</accession>
<feature type="transmembrane region" description="Helical" evidence="1">
    <location>
        <begin position="97"/>
        <end position="119"/>
    </location>
</feature>
<keyword evidence="1" id="KW-0812">Transmembrane</keyword>